<dbReference type="NCBIfam" id="TIGR00510">
    <property type="entry name" value="lipA"/>
    <property type="match status" value="1"/>
</dbReference>
<dbReference type="InterPro" id="IPR006638">
    <property type="entry name" value="Elp3/MiaA/NifB-like_rSAM"/>
</dbReference>
<sequence length="295" mass="33613">MLAQAPIKKRTRPDWLKIKLSTSGKFLETQKLIRENNLHTVCEEARCPNIYECWGRQTATIMILGDTCTRSCGFCSVKTGKPVATDAMEPIRTGHTVNAMNLRHVVITSVDRDDIKNDYGAEIWAETIEQIRIQAPECTIEVLTPDFRNYAPAFEKVFKAEPDIFSHNIECVERISRQVRPQSDWNRSLSVLQASIEWGLKTKTGMMVGLGENDSEVLETMQEIAELGITIFNIGQYLQPTLNHLPVQRFVHPDIFKMYKKRGLEMGFRVVESGPLVRSSYHADEQAKRLEIANN</sequence>
<dbReference type="PIRSF" id="PIRSF005963">
    <property type="entry name" value="Lipoyl_synth"/>
    <property type="match status" value="1"/>
</dbReference>
<dbReference type="SFLD" id="SFLDF00271">
    <property type="entry name" value="lipoyl_synthase"/>
    <property type="match status" value="1"/>
</dbReference>
<proteinExistence type="inferred from homology"/>
<evidence type="ECO:0000256" key="4">
    <source>
        <dbReference type="ARBA" id="ARBA00022485"/>
    </source>
</evidence>
<keyword evidence="9" id="KW-0411">Iron-sulfur</keyword>
<dbReference type="NCBIfam" id="NF004019">
    <property type="entry name" value="PRK05481.1"/>
    <property type="match status" value="1"/>
</dbReference>
<evidence type="ECO:0000256" key="7">
    <source>
        <dbReference type="ARBA" id="ARBA00022723"/>
    </source>
</evidence>
<dbReference type="InterPro" id="IPR058240">
    <property type="entry name" value="rSAM_sf"/>
</dbReference>
<dbReference type="EC" id="2.8.1.8" evidence="3"/>
<evidence type="ECO:0000256" key="2">
    <source>
        <dbReference type="ARBA" id="ARBA00004173"/>
    </source>
</evidence>
<dbReference type="InterPro" id="IPR031691">
    <property type="entry name" value="LIAS_N"/>
</dbReference>
<dbReference type="SMART" id="SM00729">
    <property type="entry name" value="Elp3"/>
    <property type="match status" value="1"/>
</dbReference>
<dbReference type="Pfam" id="PF04055">
    <property type="entry name" value="Radical_SAM"/>
    <property type="match status" value="1"/>
</dbReference>
<keyword evidence="5" id="KW-0808">Transferase</keyword>
<dbReference type="InterPro" id="IPR003698">
    <property type="entry name" value="Lipoyl_synth"/>
</dbReference>
<feature type="domain" description="Radical SAM core" evidence="11">
    <location>
        <begin position="53"/>
        <end position="269"/>
    </location>
</feature>
<dbReference type="AlphaFoldDB" id="A0A381WU53"/>
<evidence type="ECO:0000256" key="3">
    <source>
        <dbReference type="ARBA" id="ARBA00012237"/>
    </source>
</evidence>
<keyword evidence="4" id="KW-0004">4Fe-4S</keyword>
<evidence type="ECO:0000256" key="5">
    <source>
        <dbReference type="ARBA" id="ARBA00022679"/>
    </source>
</evidence>
<comment type="cofactor">
    <cofactor evidence="1">
        <name>[4Fe-4S] cluster</name>
        <dbReference type="ChEBI" id="CHEBI:49883"/>
    </cofactor>
</comment>
<dbReference type="PANTHER" id="PTHR10949">
    <property type="entry name" value="LIPOYL SYNTHASE"/>
    <property type="match status" value="1"/>
</dbReference>
<dbReference type="Pfam" id="PF16881">
    <property type="entry name" value="LIAS_N"/>
    <property type="match status" value="1"/>
</dbReference>
<evidence type="ECO:0000256" key="8">
    <source>
        <dbReference type="ARBA" id="ARBA00023004"/>
    </source>
</evidence>
<dbReference type="HAMAP" id="MF_00206">
    <property type="entry name" value="Lipoyl_synth"/>
    <property type="match status" value="1"/>
</dbReference>
<evidence type="ECO:0000313" key="12">
    <source>
        <dbReference type="EMBL" id="SVA56010.1"/>
    </source>
</evidence>
<dbReference type="PANTHER" id="PTHR10949:SF0">
    <property type="entry name" value="LIPOYL SYNTHASE, MITOCHONDRIAL"/>
    <property type="match status" value="1"/>
</dbReference>
<comment type="catalytic activity">
    <reaction evidence="10">
        <text>[[Fe-S] cluster scaffold protein carrying a second [4Fe-4S](2+) cluster] + N(6)-octanoyl-L-lysyl-[protein] + 2 oxidized [2Fe-2S]-[ferredoxin] + 2 S-adenosyl-L-methionine + 4 H(+) = [[Fe-S] cluster scaffold protein] + N(6)-[(R)-dihydrolipoyl]-L-lysyl-[protein] + 4 Fe(3+) + 2 hydrogen sulfide + 2 5'-deoxyadenosine + 2 L-methionine + 2 reduced [2Fe-2S]-[ferredoxin]</text>
        <dbReference type="Rhea" id="RHEA:16585"/>
        <dbReference type="Rhea" id="RHEA-COMP:9928"/>
        <dbReference type="Rhea" id="RHEA-COMP:10000"/>
        <dbReference type="Rhea" id="RHEA-COMP:10001"/>
        <dbReference type="Rhea" id="RHEA-COMP:10475"/>
        <dbReference type="Rhea" id="RHEA-COMP:14568"/>
        <dbReference type="Rhea" id="RHEA-COMP:14569"/>
        <dbReference type="ChEBI" id="CHEBI:15378"/>
        <dbReference type="ChEBI" id="CHEBI:17319"/>
        <dbReference type="ChEBI" id="CHEBI:29034"/>
        <dbReference type="ChEBI" id="CHEBI:29919"/>
        <dbReference type="ChEBI" id="CHEBI:33722"/>
        <dbReference type="ChEBI" id="CHEBI:33737"/>
        <dbReference type="ChEBI" id="CHEBI:33738"/>
        <dbReference type="ChEBI" id="CHEBI:57844"/>
        <dbReference type="ChEBI" id="CHEBI:59789"/>
        <dbReference type="ChEBI" id="CHEBI:78809"/>
        <dbReference type="ChEBI" id="CHEBI:83100"/>
        <dbReference type="EC" id="2.8.1.8"/>
    </reaction>
</comment>
<protein>
    <recommendedName>
        <fullName evidence="3">lipoyl synthase</fullName>
        <ecNumber evidence="3">2.8.1.8</ecNumber>
    </recommendedName>
</protein>
<evidence type="ECO:0000259" key="11">
    <source>
        <dbReference type="PROSITE" id="PS51918"/>
    </source>
</evidence>
<dbReference type="GO" id="GO:0005739">
    <property type="term" value="C:mitochondrion"/>
    <property type="evidence" value="ECO:0007669"/>
    <property type="project" value="UniProtKB-SubCell"/>
</dbReference>
<dbReference type="SFLD" id="SFLDG01058">
    <property type="entry name" value="lipoyl_synthase_like"/>
    <property type="match status" value="1"/>
</dbReference>
<evidence type="ECO:0000256" key="9">
    <source>
        <dbReference type="ARBA" id="ARBA00023014"/>
    </source>
</evidence>
<comment type="subcellular location">
    <subcellularLocation>
        <location evidence="2">Mitochondrion</location>
    </subcellularLocation>
</comment>
<evidence type="ECO:0000256" key="10">
    <source>
        <dbReference type="ARBA" id="ARBA00047326"/>
    </source>
</evidence>
<reference evidence="12" key="1">
    <citation type="submission" date="2018-05" db="EMBL/GenBank/DDBJ databases">
        <authorList>
            <person name="Lanie J.A."/>
            <person name="Ng W.-L."/>
            <person name="Kazmierczak K.M."/>
            <person name="Andrzejewski T.M."/>
            <person name="Davidsen T.M."/>
            <person name="Wayne K.J."/>
            <person name="Tettelin H."/>
            <person name="Glass J.I."/>
            <person name="Rusch D."/>
            <person name="Podicherti R."/>
            <person name="Tsui H.-C.T."/>
            <person name="Winkler M.E."/>
        </authorList>
    </citation>
    <scope>NUCLEOTIDE SEQUENCE</scope>
</reference>
<dbReference type="InterPro" id="IPR013785">
    <property type="entry name" value="Aldolase_TIM"/>
</dbReference>
<dbReference type="EMBL" id="UINC01012883">
    <property type="protein sequence ID" value="SVA56010.1"/>
    <property type="molecule type" value="Genomic_DNA"/>
</dbReference>
<dbReference type="PROSITE" id="PS51918">
    <property type="entry name" value="RADICAL_SAM"/>
    <property type="match status" value="1"/>
</dbReference>
<accession>A0A381WU53</accession>
<dbReference type="CDD" id="cd01335">
    <property type="entry name" value="Radical_SAM"/>
    <property type="match status" value="1"/>
</dbReference>
<name>A0A381WU53_9ZZZZ</name>
<dbReference type="NCBIfam" id="NF009544">
    <property type="entry name" value="PRK12928.1"/>
    <property type="match status" value="1"/>
</dbReference>
<keyword evidence="8" id="KW-0408">Iron</keyword>
<dbReference type="Gene3D" id="3.20.20.70">
    <property type="entry name" value="Aldolase class I"/>
    <property type="match status" value="1"/>
</dbReference>
<dbReference type="SFLD" id="SFLDS00029">
    <property type="entry name" value="Radical_SAM"/>
    <property type="match status" value="1"/>
</dbReference>
<evidence type="ECO:0000256" key="6">
    <source>
        <dbReference type="ARBA" id="ARBA00022691"/>
    </source>
</evidence>
<keyword evidence="7" id="KW-0479">Metal-binding</keyword>
<dbReference type="GO" id="GO:0046872">
    <property type="term" value="F:metal ion binding"/>
    <property type="evidence" value="ECO:0007669"/>
    <property type="project" value="UniProtKB-KW"/>
</dbReference>
<dbReference type="InterPro" id="IPR007197">
    <property type="entry name" value="rSAM"/>
</dbReference>
<keyword evidence="6" id="KW-0949">S-adenosyl-L-methionine</keyword>
<gene>
    <name evidence="12" type="ORF">METZ01_LOCUS108864</name>
</gene>
<dbReference type="GO" id="GO:0016992">
    <property type="term" value="F:lipoate synthase activity"/>
    <property type="evidence" value="ECO:0007669"/>
    <property type="project" value="UniProtKB-EC"/>
</dbReference>
<dbReference type="GO" id="GO:0051539">
    <property type="term" value="F:4 iron, 4 sulfur cluster binding"/>
    <property type="evidence" value="ECO:0007669"/>
    <property type="project" value="UniProtKB-KW"/>
</dbReference>
<evidence type="ECO:0000256" key="1">
    <source>
        <dbReference type="ARBA" id="ARBA00001966"/>
    </source>
</evidence>
<dbReference type="SUPFAM" id="SSF102114">
    <property type="entry name" value="Radical SAM enzymes"/>
    <property type="match status" value="1"/>
</dbReference>
<organism evidence="12">
    <name type="scientific">marine metagenome</name>
    <dbReference type="NCBI Taxonomy" id="408172"/>
    <lineage>
        <taxon>unclassified sequences</taxon>
        <taxon>metagenomes</taxon>
        <taxon>ecological metagenomes</taxon>
    </lineage>
</organism>